<feature type="region of interest" description="Disordered" evidence="1">
    <location>
        <begin position="117"/>
        <end position="152"/>
    </location>
</feature>
<evidence type="ECO:0000256" key="1">
    <source>
        <dbReference type="SAM" id="MobiDB-lite"/>
    </source>
</evidence>
<feature type="region of interest" description="Disordered" evidence="1">
    <location>
        <begin position="169"/>
        <end position="188"/>
    </location>
</feature>
<accession>A0A2G8TBD2</accession>
<dbReference type="AlphaFoldDB" id="A0A2G8TBD2"/>
<feature type="region of interest" description="Disordered" evidence="1">
    <location>
        <begin position="216"/>
        <end position="289"/>
    </location>
</feature>
<evidence type="ECO:0000313" key="3">
    <source>
        <dbReference type="Proteomes" id="UP000230390"/>
    </source>
</evidence>
<sequence length="569" mass="61301">MLMARPYARLLLCHYRMSPATAHPRAAPSDLVNRRLATGLLLSIVVHGSLLLVQFGVPGVGVPAPSAPQPISVRLTPAEPALPPVAAPSLEALAPLPLPPLPAPPAGMRIVAPASEAPKAPVAQAIKPKRSKPRRISRPLPPRDLVETPTRVIAQDNKLSDFALPMAQPEEAQQQTTDPKAAQDGTDDGVDKQAALLAEAARKEDEERVAMLAADAKAEQERGLARQAEELKLEQQRRADELAARRQADERSAQEQLRRQQADQLAARQQADELALRQRAQEQAALQQAEVARQRTEELARQKVASLQQAEELARRQAEQAARQQAEQAARKLAEQAARQQAEQAARQQAEQVARQLADEAARRQAEQLARQQAEQAAAAGERARALAAAQPGAGATGAGPGGAGAGGSGSTAPKNLLGSDIGNRVRELTRGIDLLKGAPPRVRDDAERGARRLVSGGAEQDVPVRMYVDSFRQKVERNGGLAFAPRAADAVRIEPLVSVALRSDGSVEEVTIVRSSGHADTDNAVRRIIGLNARYSAFPPNIANRYDVIEIRRIWSFAESLRLLEELR</sequence>
<comment type="caution">
    <text evidence="2">The sequence shown here is derived from an EMBL/GenBank/DDBJ whole genome shotgun (WGS) entry which is preliminary data.</text>
</comment>
<feature type="compositionally biased region" description="Basic residues" evidence="1">
    <location>
        <begin position="127"/>
        <end position="137"/>
    </location>
</feature>
<dbReference type="SUPFAM" id="SSF74653">
    <property type="entry name" value="TolA/TonB C-terminal domain"/>
    <property type="match status" value="1"/>
</dbReference>
<dbReference type="Gene3D" id="3.30.1150.10">
    <property type="match status" value="1"/>
</dbReference>
<feature type="compositionally biased region" description="Gly residues" evidence="1">
    <location>
        <begin position="395"/>
        <end position="410"/>
    </location>
</feature>
<reference evidence="2 3" key="1">
    <citation type="submission" date="2017-10" db="EMBL/GenBank/DDBJ databases">
        <title>Massilia psychrophilum sp. nov., a novel purple-pigmented bacterium isolated from Tianshan glacier, Xinjiang Municipality, China.</title>
        <authorList>
            <person name="Wang H."/>
        </authorList>
    </citation>
    <scope>NUCLEOTIDE SEQUENCE [LARGE SCALE GENOMIC DNA]</scope>
    <source>
        <strain evidence="2 3">JCM 30074</strain>
    </source>
</reference>
<dbReference type="Proteomes" id="UP000230390">
    <property type="component" value="Unassembled WGS sequence"/>
</dbReference>
<feature type="compositionally biased region" description="Basic and acidic residues" evidence="1">
    <location>
        <begin position="270"/>
        <end position="280"/>
    </location>
</feature>
<feature type="compositionally biased region" description="Basic and acidic residues" evidence="1">
    <location>
        <begin position="216"/>
        <end position="261"/>
    </location>
</feature>
<feature type="region of interest" description="Disordered" evidence="1">
    <location>
        <begin position="383"/>
        <end position="419"/>
    </location>
</feature>
<organism evidence="2 3">
    <name type="scientific">Massilia eurypsychrophila</name>
    <dbReference type="NCBI Taxonomy" id="1485217"/>
    <lineage>
        <taxon>Bacteria</taxon>
        <taxon>Pseudomonadati</taxon>
        <taxon>Pseudomonadota</taxon>
        <taxon>Betaproteobacteria</taxon>
        <taxon>Burkholderiales</taxon>
        <taxon>Oxalobacteraceae</taxon>
        <taxon>Telluria group</taxon>
        <taxon>Massilia</taxon>
    </lineage>
</organism>
<proteinExistence type="predicted"/>
<name>A0A2G8TBD2_9BURK</name>
<evidence type="ECO:0000313" key="2">
    <source>
        <dbReference type="EMBL" id="PIL43289.1"/>
    </source>
</evidence>
<evidence type="ECO:0008006" key="4">
    <source>
        <dbReference type="Google" id="ProtNLM"/>
    </source>
</evidence>
<gene>
    <name evidence="2" type="ORF">CR105_19950</name>
</gene>
<feature type="compositionally biased region" description="Low complexity" evidence="1">
    <location>
        <begin position="383"/>
        <end position="394"/>
    </location>
</feature>
<keyword evidence="3" id="KW-1185">Reference proteome</keyword>
<dbReference type="EMBL" id="PDOC01000015">
    <property type="protein sequence ID" value="PIL43289.1"/>
    <property type="molecule type" value="Genomic_DNA"/>
</dbReference>
<protein>
    <recommendedName>
        <fullName evidence="4">TonB C-terminal domain-containing protein</fullName>
    </recommendedName>
</protein>
<dbReference type="Pfam" id="PF13103">
    <property type="entry name" value="TonB_2"/>
    <property type="match status" value="1"/>
</dbReference>